<dbReference type="Pfam" id="PF03965">
    <property type="entry name" value="Penicillinase_R"/>
    <property type="match status" value="1"/>
</dbReference>
<keyword evidence="6" id="KW-1185">Reference proteome</keyword>
<comment type="similarity">
    <text evidence="1">Belongs to the BlaI transcriptional regulatory family.</text>
</comment>
<keyword evidence="4" id="KW-0804">Transcription</keyword>
<proteinExistence type="inferred from homology"/>
<dbReference type="GO" id="GO:0003677">
    <property type="term" value="F:DNA binding"/>
    <property type="evidence" value="ECO:0007669"/>
    <property type="project" value="UniProtKB-KW"/>
</dbReference>
<dbReference type="InterPro" id="IPR036390">
    <property type="entry name" value="WH_DNA-bd_sf"/>
</dbReference>
<sequence>MSTELDAKITDAEWEIMRVVWTQKKVTSKEIIDILHDKKNWKPATTKTFIGRLVKKGMLHTEADGKRYFYSAIANEEETIQSMVDGFFDHICSKAVGKTIADMISSATLSFDDVALLEEALENKKKEAVDEVKCNCVPGQCQCKTHHCKKHH</sequence>
<evidence type="ECO:0000256" key="4">
    <source>
        <dbReference type="ARBA" id="ARBA00023163"/>
    </source>
</evidence>
<dbReference type="SUPFAM" id="SSF46785">
    <property type="entry name" value="Winged helix' DNA-binding domain"/>
    <property type="match status" value="1"/>
</dbReference>
<evidence type="ECO:0000313" key="5">
    <source>
        <dbReference type="EMBL" id="SDY79830.1"/>
    </source>
</evidence>
<dbReference type="InterPro" id="IPR014071">
    <property type="entry name" value="Cu_transp_CopY/TcrY"/>
</dbReference>
<dbReference type="STRING" id="1503961.SAMN05421736_103330"/>
<dbReference type="NCBIfam" id="TIGR02698">
    <property type="entry name" value="CopY_TcrY"/>
    <property type="match status" value="1"/>
</dbReference>
<dbReference type="EMBL" id="FNPI01000003">
    <property type="protein sequence ID" value="SDY79830.1"/>
    <property type="molecule type" value="Genomic_DNA"/>
</dbReference>
<dbReference type="GO" id="GO:0045892">
    <property type="term" value="P:negative regulation of DNA-templated transcription"/>
    <property type="evidence" value="ECO:0007669"/>
    <property type="project" value="InterPro"/>
</dbReference>
<protein>
    <submittedName>
        <fullName evidence="5">Copper transport repressor, CopY/TcrY family</fullName>
    </submittedName>
</protein>
<name>A0A1H3MTP8_9BACI</name>
<reference evidence="6" key="1">
    <citation type="submission" date="2016-10" db="EMBL/GenBank/DDBJ databases">
        <authorList>
            <person name="Varghese N."/>
            <person name="Submissions S."/>
        </authorList>
    </citation>
    <scope>NUCLEOTIDE SEQUENCE [LARGE SCALE GENOMIC DNA]</scope>
    <source>
        <strain evidence="6">SP</strain>
    </source>
</reference>
<dbReference type="PIRSF" id="PIRSF019455">
    <property type="entry name" value="CopR_AtkY"/>
    <property type="match status" value="1"/>
</dbReference>
<evidence type="ECO:0000313" key="6">
    <source>
        <dbReference type="Proteomes" id="UP000198935"/>
    </source>
</evidence>
<dbReference type="InterPro" id="IPR005650">
    <property type="entry name" value="BlaI_family"/>
</dbReference>
<dbReference type="OrthoDB" id="1849040at2"/>
<evidence type="ECO:0000256" key="1">
    <source>
        <dbReference type="ARBA" id="ARBA00011046"/>
    </source>
</evidence>
<organism evidence="5 6">
    <name type="scientific">Evansella caseinilytica</name>
    <dbReference type="NCBI Taxonomy" id="1503961"/>
    <lineage>
        <taxon>Bacteria</taxon>
        <taxon>Bacillati</taxon>
        <taxon>Bacillota</taxon>
        <taxon>Bacilli</taxon>
        <taxon>Bacillales</taxon>
        <taxon>Bacillaceae</taxon>
        <taxon>Evansella</taxon>
    </lineage>
</organism>
<dbReference type="Proteomes" id="UP000198935">
    <property type="component" value="Unassembled WGS sequence"/>
</dbReference>
<keyword evidence="3" id="KW-0238">DNA-binding</keyword>
<dbReference type="AlphaFoldDB" id="A0A1H3MTP8"/>
<dbReference type="InterPro" id="IPR036388">
    <property type="entry name" value="WH-like_DNA-bd_sf"/>
</dbReference>
<keyword evidence="2" id="KW-0805">Transcription regulation</keyword>
<evidence type="ECO:0000256" key="2">
    <source>
        <dbReference type="ARBA" id="ARBA00023015"/>
    </source>
</evidence>
<evidence type="ECO:0000256" key="3">
    <source>
        <dbReference type="ARBA" id="ARBA00023125"/>
    </source>
</evidence>
<dbReference type="Gene3D" id="1.10.10.10">
    <property type="entry name" value="Winged helix-like DNA-binding domain superfamily/Winged helix DNA-binding domain"/>
    <property type="match status" value="1"/>
</dbReference>
<gene>
    <name evidence="5" type="ORF">SAMN05421736_103330</name>
</gene>
<accession>A0A1H3MTP8</accession>